<keyword evidence="2" id="KW-1185">Reference proteome</keyword>
<reference evidence="2" key="1">
    <citation type="journal article" date="2019" name="Int. J. Syst. Evol. Microbiol.">
        <title>The Global Catalogue of Microorganisms (GCM) 10K type strain sequencing project: providing services to taxonomists for standard genome sequencing and annotation.</title>
        <authorList>
            <consortium name="The Broad Institute Genomics Platform"/>
            <consortium name="The Broad Institute Genome Sequencing Center for Infectious Disease"/>
            <person name="Wu L."/>
            <person name="Ma J."/>
        </authorList>
    </citation>
    <scope>NUCLEOTIDE SEQUENCE [LARGE SCALE GENOMIC DNA]</scope>
    <source>
        <strain evidence="2">KCTC 42662</strain>
    </source>
</reference>
<evidence type="ECO:0000313" key="2">
    <source>
        <dbReference type="Proteomes" id="UP001597545"/>
    </source>
</evidence>
<name>A0ABW5KL63_9SPHI</name>
<proteinExistence type="predicted"/>
<dbReference type="EMBL" id="JBHULR010000009">
    <property type="protein sequence ID" value="MFD2549075.1"/>
    <property type="molecule type" value="Genomic_DNA"/>
</dbReference>
<dbReference type="RefSeq" id="WP_380905395.1">
    <property type="nucleotide sequence ID" value="NZ_JBHUEG010000009.1"/>
</dbReference>
<sequence>MKTNNKDVRHTMPSKLRKRYCQILELKDDAALIAEYIDLHSEKKHWKQVRDGIREVGILEMEIYLAQNHVFMIVETDADFEWDAAFAKLAQLPRQEEWEHAMQKFQRTAGKTSAEKWKRMDRIFYLYED</sequence>
<protein>
    <submittedName>
        <fullName evidence="1">L-rhamnose mutarotase</fullName>
    </submittedName>
</protein>
<evidence type="ECO:0000313" key="1">
    <source>
        <dbReference type="EMBL" id="MFD2549075.1"/>
    </source>
</evidence>
<dbReference type="PANTHER" id="PTHR43239:SF1">
    <property type="entry name" value="UPF0734 PROTEIN DDB_G0273871_DDB_G0273177"/>
    <property type="match status" value="1"/>
</dbReference>
<dbReference type="PANTHER" id="PTHR43239">
    <property type="entry name" value="UPF0734 PROTEIN DDB_G0273871/DDB_G0273177"/>
    <property type="match status" value="1"/>
</dbReference>
<dbReference type="InterPro" id="IPR011008">
    <property type="entry name" value="Dimeric_a/b-barrel"/>
</dbReference>
<accession>A0ABW5KL63</accession>
<dbReference type="InterPro" id="IPR008000">
    <property type="entry name" value="Rham/fucose_mutarotase"/>
</dbReference>
<organism evidence="1 2">
    <name type="scientific">Sphingobacterium suaedae</name>
    <dbReference type="NCBI Taxonomy" id="1686402"/>
    <lineage>
        <taxon>Bacteria</taxon>
        <taxon>Pseudomonadati</taxon>
        <taxon>Bacteroidota</taxon>
        <taxon>Sphingobacteriia</taxon>
        <taxon>Sphingobacteriales</taxon>
        <taxon>Sphingobacteriaceae</taxon>
        <taxon>Sphingobacterium</taxon>
    </lineage>
</organism>
<dbReference type="Proteomes" id="UP001597545">
    <property type="component" value="Unassembled WGS sequence"/>
</dbReference>
<comment type="caution">
    <text evidence="1">The sequence shown here is derived from an EMBL/GenBank/DDBJ whole genome shotgun (WGS) entry which is preliminary data.</text>
</comment>
<dbReference type="SUPFAM" id="SSF54909">
    <property type="entry name" value="Dimeric alpha+beta barrel"/>
    <property type="match status" value="1"/>
</dbReference>
<gene>
    <name evidence="1" type="ORF">ACFSR5_15605</name>
</gene>
<dbReference type="Gene3D" id="3.30.70.100">
    <property type="match status" value="1"/>
</dbReference>
<dbReference type="InterPro" id="IPR052996">
    <property type="entry name" value="Carb_Metab_Mutarotase"/>
</dbReference>
<dbReference type="Pfam" id="PF05336">
    <property type="entry name" value="rhaM"/>
    <property type="match status" value="1"/>
</dbReference>